<evidence type="ECO:0000313" key="2">
    <source>
        <dbReference type="EMBL" id="CAI4008640.1"/>
    </source>
</evidence>
<organism evidence="2">
    <name type="scientific">Cladocopium goreaui</name>
    <dbReference type="NCBI Taxonomy" id="2562237"/>
    <lineage>
        <taxon>Eukaryota</taxon>
        <taxon>Sar</taxon>
        <taxon>Alveolata</taxon>
        <taxon>Dinophyceae</taxon>
        <taxon>Suessiales</taxon>
        <taxon>Symbiodiniaceae</taxon>
        <taxon>Cladocopium</taxon>
    </lineage>
</organism>
<evidence type="ECO:0000313" key="4">
    <source>
        <dbReference type="Proteomes" id="UP001152797"/>
    </source>
</evidence>
<keyword evidence="4" id="KW-1185">Reference proteome</keyword>
<dbReference type="Proteomes" id="UP001152797">
    <property type="component" value="Unassembled WGS sequence"/>
</dbReference>
<dbReference type="EMBL" id="CAMXCT010004337">
    <property type="protein sequence ID" value="CAI4008640.1"/>
    <property type="molecule type" value="Genomic_DNA"/>
</dbReference>
<accession>A0A9P1DFA2</accession>
<reference evidence="2" key="1">
    <citation type="submission" date="2022-10" db="EMBL/GenBank/DDBJ databases">
        <authorList>
            <person name="Chen Y."/>
            <person name="Dougan E. K."/>
            <person name="Chan C."/>
            <person name="Rhodes N."/>
            <person name="Thang M."/>
        </authorList>
    </citation>
    <scope>NUCLEOTIDE SEQUENCE</scope>
</reference>
<dbReference type="PANTHER" id="PTHR44329:SF214">
    <property type="entry name" value="PROTEIN KINASE DOMAIN-CONTAINING PROTEIN"/>
    <property type="match status" value="1"/>
</dbReference>
<dbReference type="InterPro" id="IPR051681">
    <property type="entry name" value="Ser/Thr_Kinases-Pseudokinases"/>
</dbReference>
<dbReference type="PROSITE" id="PS50011">
    <property type="entry name" value="PROTEIN_KINASE_DOM"/>
    <property type="match status" value="1"/>
</dbReference>
<evidence type="ECO:0000259" key="1">
    <source>
        <dbReference type="PROSITE" id="PS50011"/>
    </source>
</evidence>
<dbReference type="InterPro" id="IPR011009">
    <property type="entry name" value="Kinase-like_dom_sf"/>
</dbReference>
<dbReference type="AlphaFoldDB" id="A0A9P1DFA2"/>
<name>A0A9P1DFA2_9DINO</name>
<feature type="non-terminal residue" evidence="2">
    <location>
        <position position="1"/>
    </location>
</feature>
<feature type="domain" description="Protein kinase" evidence="1">
    <location>
        <begin position="311"/>
        <end position="601"/>
    </location>
</feature>
<dbReference type="GO" id="GO:0004674">
    <property type="term" value="F:protein serine/threonine kinase activity"/>
    <property type="evidence" value="ECO:0007669"/>
    <property type="project" value="TreeGrafter"/>
</dbReference>
<comment type="caution">
    <text evidence="2">The sequence shown here is derived from an EMBL/GenBank/DDBJ whole genome shotgun (WGS) entry which is preliminary data.</text>
</comment>
<dbReference type="PROSITE" id="PS00108">
    <property type="entry name" value="PROTEIN_KINASE_ST"/>
    <property type="match status" value="1"/>
</dbReference>
<dbReference type="EMBL" id="CAMXCT020004337">
    <property type="protein sequence ID" value="CAL1162015.1"/>
    <property type="molecule type" value="Genomic_DNA"/>
</dbReference>
<dbReference type="InterPro" id="IPR008271">
    <property type="entry name" value="Ser/Thr_kinase_AS"/>
</dbReference>
<dbReference type="EMBL" id="CAMXCT030004337">
    <property type="protein sequence ID" value="CAL4795952.1"/>
    <property type="molecule type" value="Genomic_DNA"/>
</dbReference>
<dbReference type="SUPFAM" id="SSF56112">
    <property type="entry name" value="Protein kinase-like (PK-like)"/>
    <property type="match status" value="1"/>
</dbReference>
<protein>
    <submittedName>
        <fullName evidence="3">Serine/threonine-protein kinase TNNI3K</fullName>
    </submittedName>
</protein>
<sequence length="621" mass="70261">VAPTLEPLLQNLFYSIWPRRWGMELATAVSAKRAVLAVDNKPDANPCNAERDFERLWQRPSIPTYEPDTPPPAIDPNMLRVQNGDTYYAACVAVKGDMDFHAKVMDLSRSYKNVGTKNRLEICHMCRAGSNRQYSFEDYRESPEWLSTLFQSRPWNTDSPPSLCQIPFDDQSPERILQGDTFHLIKLGIARDVIGGVLQDCGASVVYPVIFQHETRVDVSPVGKYQRLLYGHFMTLLRGYALLGQKALTLKIRAFIQKPKCHGVHHIAVSLKRQLKLGVPLVLSPQAFACEICEDFLGLRAQNKLVHVEDVVFKKVLCETLKSTVCVADWKGQTVVAKRIKPSLFKKADPESAETRETSEREMIHELNLLSTISHPRILGMIGAGFERSQGPIFLTEHMEGGDVETYMRRQRETSLDQQFKPRYSLAIQWIESTAEALAYLHGLPQPIIHRDLKPLNLLLTKDLQLKVTDLGISKVMQSTKHSASTPKKMTGGVGTWRYMAPEVVRHEQYTDRADIYALSLIGYFLLSGRQPFDTFCGRDVEKILKAYLVGHEPRPELGIFIGSMEMRAFLQDTWHVEAPKRPSASECVARLGEIRQHGILHSVSLMTRNFKRSISGPPQA</sequence>
<dbReference type="Gene3D" id="1.10.510.10">
    <property type="entry name" value="Transferase(Phosphotransferase) domain 1"/>
    <property type="match status" value="1"/>
</dbReference>
<dbReference type="GO" id="GO:0005524">
    <property type="term" value="F:ATP binding"/>
    <property type="evidence" value="ECO:0007669"/>
    <property type="project" value="InterPro"/>
</dbReference>
<dbReference type="InterPro" id="IPR000719">
    <property type="entry name" value="Prot_kinase_dom"/>
</dbReference>
<keyword evidence="3" id="KW-0808">Transferase</keyword>
<dbReference type="OrthoDB" id="339325at2759"/>
<dbReference type="PANTHER" id="PTHR44329">
    <property type="entry name" value="SERINE/THREONINE-PROTEIN KINASE TNNI3K-RELATED"/>
    <property type="match status" value="1"/>
</dbReference>
<proteinExistence type="predicted"/>
<dbReference type="Pfam" id="PF00069">
    <property type="entry name" value="Pkinase"/>
    <property type="match status" value="1"/>
</dbReference>
<keyword evidence="3" id="KW-0418">Kinase</keyword>
<evidence type="ECO:0000313" key="3">
    <source>
        <dbReference type="EMBL" id="CAL4795952.1"/>
    </source>
</evidence>
<reference evidence="3 4" key="2">
    <citation type="submission" date="2024-05" db="EMBL/GenBank/DDBJ databases">
        <authorList>
            <person name="Chen Y."/>
            <person name="Shah S."/>
            <person name="Dougan E. K."/>
            <person name="Thang M."/>
            <person name="Chan C."/>
        </authorList>
    </citation>
    <scope>NUCLEOTIDE SEQUENCE [LARGE SCALE GENOMIC DNA]</scope>
</reference>
<dbReference type="SMART" id="SM00220">
    <property type="entry name" value="S_TKc"/>
    <property type="match status" value="1"/>
</dbReference>
<gene>
    <name evidence="2" type="ORF">C1SCF055_LOCUS34064</name>
</gene>